<feature type="transmembrane region" description="Helical" evidence="1">
    <location>
        <begin position="74"/>
        <end position="92"/>
    </location>
</feature>
<dbReference type="EMBL" id="JBHSKF010000002">
    <property type="protein sequence ID" value="MFC5286487.1"/>
    <property type="molecule type" value="Genomic_DNA"/>
</dbReference>
<proteinExistence type="predicted"/>
<sequence length="216" mass="21339">MITMGAATVVQRRFGHRAGGVVVGLPLTMAPFLVVLLVGAGPAVAGAAARGSMVGQLGVVAFCLVYAHLAHRGAGPLLALLSALGCAGGVALGLSAVVVTWVALPITLAAVIAAGRALPPPPADVPARRAPWWELPARAAASTAIVVVVAGSADVLGPRVAGVLAAVPVVLAVITPPTHHRDGRAAAEALLRGTLRTLPAATLFAAAFAFGLPLLA</sequence>
<feature type="transmembrane region" description="Helical" evidence="1">
    <location>
        <begin position="156"/>
        <end position="174"/>
    </location>
</feature>
<feature type="transmembrane region" description="Helical" evidence="1">
    <location>
        <begin position="47"/>
        <end position="67"/>
    </location>
</feature>
<evidence type="ECO:0000313" key="3">
    <source>
        <dbReference type="Proteomes" id="UP001596157"/>
    </source>
</evidence>
<name>A0ABW0EGG7_9PSEU</name>
<feature type="transmembrane region" description="Helical" evidence="1">
    <location>
        <begin position="21"/>
        <end position="41"/>
    </location>
</feature>
<reference evidence="3" key="1">
    <citation type="journal article" date="2019" name="Int. J. Syst. Evol. Microbiol.">
        <title>The Global Catalogue of Microorganisms (GCM) 10K type strain sequencing project: providing services to taxonomists for standard genome sequencing and annotation.</title>
        <authorList>
            <consortium name="The Broad Institute Genomics Platform"/>
            <consortium name="The Broad Institute Genome Sequencing Center for Infectious Disease"/>
            <person name="Wu L."/>
            <person name="Ma J."/>
        </authorList>
    </citation>
    <scope>NUCLEOTIDE SEQUENCE [LARGE SCALE GENOMIC DNA]</scope>
    <source>
        <strain evidence="3">CCUG 59778</strain>
    </source>
</reference>
<dbReference type="RefSeq" id="WP_378244461.1">
    <property type="nucleotide sequence ID" value="NZ_JBHSKF010000002.1"/>
</dbReference>
<evidence type="ECO:0000256" key="1">
    <source>
        <dbReference type="SAM" id="Phobius"/>
    </source>
</evidence>
<organism evidence="2 3">
    <name type="scientific">Actinokineospora guangxiensis</name>
    <dbReference type="NCBI Taxonomy" id="1490288"/>
    <lineage>
        <taxon>Bacteria</taxon>
        <taxon>Bacillati</taxon>
        <taxon>Actinomycetota</taxon>
        <taxon>Actinomycetes</taxon>
        <taxon>Pseudonocardiales</taxon>
        <taxon>Pseudonocardiaceae</taxon>
        <taxon>Actinokineospora</taxon>
    </lineage>
</organism>
<gene>
    <name evidence="2" type="ORF">ACFPM7_05440</name>
</gene>
<comment type="caution">
    <text evidence="2">The sequence shown here is derived from an EMBL/GenBank/DDBJ whole genome shotgun (WGS) entry which is preliminary data.</text>
</comment>
<keyword evidence="1" id="KW-1133">Transmembrane helix</keyword>
<evidence type="ECO:0000313" key="2">
    <source>
        <dbReference type="EMBL" id="MFC5286487.1"/>
    </source>
</evidence>
<keyword evidence="1" id="KW-0472">Membrane</keyword>
<protein>
    <submittedName>
        <fullName evidence="2">Uncharacterized protein</fullName>
    </submittedName>
</protein>
<dbReference type="Proteomes" id="UP001596157">
    <property type="component" value="Unassembled WGS sequence"/>
</dbReference>
<keyword evidence="3" id="KW-1185">Reference proteome</keyword>
<accession>A0ABW0EGG7</accession>
<keyword evidence="1" id="KW-0812">Transmembrane</keyword>
<feature type="transmembrane region" description="Helical" evidence="1">
    <location>
        <begin position="195"/>
        <end position="215"/>
    </location>
</feature>